<dbReference type="EMBL" id="GGEC01073244">
    <property type="protein sequence ID" value="MBX53728.1"/>
    <property type="molecule type" value="Transcribed_RNA"/>
</dbReference>
<reference evidence="1" key="1">
    <citation type="submission" date="2018-02" db="EMBL/GenBank/DDBJ databases">
        <title>Rhizophora mucronata_Transcriptome.</title>
        <authorList>
            <person name="Meera S.P."/>
            <person name="Sreeshan A."/>
            <person name="Augustine A."/>
        </authorList>
    </citation>
    <scope>NUCLEOTIDE SEQUENCE</scope>
    <source>
        <tissue evidence="1">Leaf</tissue>
    </source>
</reference>
<dbReference type="AlphaFoldDB" id="A0A2P2PG69"/>
<accession>A0A2P2PG69</accession>
<proteinExistence type="predicted"/>
<protein>
    <submittedName>
        <fullName evidence="1">Uncharacterized protein</fullName>
    </submittedName>
</protein>
<evidence type="ECO:0000313" key="1">
    <source>
        <dbReference type="EMBL" id="MBX53728.1"/>
    </source>
</evidence>
<organism evidence="1">
    <name type="scientific">Rhizophora mucronata</name>
    <name type="common">Asiatic mangrove</name>
    <dbReference type="NCBI Taxonomy" id="61149"/>
    <lineage>
        <taxon>Eukaryota</taxon>
        <taxon>Viridiplantae</taxon>
        <taxon>Streptophyta</taxon>
        <taxon>Embryophyta</taxon>
        <taxon>Tracheophyta</taxon>
        <taxon>Spermatophyta</taxon>
        <taxon>Magnoliopsida</taxon>
        <taxon>eudicotyledons</taxon>
        <taxon>Gunneridae</taxon>
        <taxon>Pentapetalae</taxon>
        <taxon>rosids</taxon>
        <taxon>fabids</taxon>
        <taxon>Malpighiales</taxon>
        <taxon>Rhizophoraceae</taxon>
        <taxon>Rhizophora</taxon>
    </lineage>
</organism>
<name>A0A2P2PG69_RHIMU</name>
<sequence>MCMFVNLNMQALMTGNYPLDFESFPH</sequence>